<dbReference type="AlphaFoldDB" id="A0A1H6HXS7"/>
<gene>
    <name evidence="1" type="ORF">SAMN05421593_3594</name>
</gene>
<protein>
    <recommendedName>
        <fullName evidence="3">Curlin associated repeat-containing protein</fullName>
    </recommendedName>
</protein>
<dbReference type="STRING" id="680127.SAMN05421593_3594"/>
<evidence type="ECO:0000313" key="1">
    <source>
        <dbReference type="EMBL" id="SEH39088.1"/>
    </source>
</evidence>
<proteinExistence type="predicted"/>
<evidence type="ECO:0000313" key="2">
    <source>
        <dbReference type="Proteomes" id="UP000198561"/>
    </source>
</evidence>
<dbReference type="Proteomes" id="UP000198561">
    <property type="component" value="Unassembled WGS sequence"/>
</dbReference>
<name>A0A1H6HXS7_CHRCI</name>
<dbReference type="EMBL" id="FNWQ01000005">
    <property type="protein sequence ID" value="SEH39088.1"/>
    <property type="molecule type" value="Genomic_DNA"/>
</dbReference>
<sequence length="160" mass="18135">MVKEKLQCFSFFTLHFSAVYTVYNTKKIMSTLQWSAFALFAVMRVQAQEIDWNKINSNTILHLIARQQTDQSSYGSNIIQMGDYNNAELSLNARTSIVVKQLGDFNTLYFINSFTDKETRAAVTAQGNNNMIDVTGSNSISDGIQINVKGDNKTVFMRNY</sequence>
<evidence type="ECO:0008006" key="3">
    <source>
        <dbReference type="Google" id="ProtNLM"/>
    </source>
</evidence>
<reference evidence="1 2" key="1">
    <citation type="submission" date="2016-10" db="EMBL/GenBank/DDBJ databases">
        <authorList>
            <person name="de Groot N.N."/>
        </authorList>
    </citation>
    <scope>NUCLEOTIDE SEQUENCE [LARGE SCALE GENOMIC DNA]</scope>
    <source>
        <strain evidence="1 2">DSM 23031</strain>
    </source>
</reference>
<accession>A0A1H6HXS7</accession>
<organism evidence="1 2">
    <name type="scientific">Chryseobacterium culicis</name>
    <dbReference type="NCBI Taxonomy" id="680127"/>
    <lineage>
        <taxon>Bacteria</taxon>
        <taxon>Pseudomonadati</taxon>
        <taxon>Bacteroidota</taxon>
        <taxon>Flavobacteriia</taxon>
        <taxon>Flavobacteriales</taxon>
        <taxon>Weeksellaceae</taxon>
        <taxon>Chryseobacterium group</taxon>
        <taxon>Chryseobacterium</taxon>
    </lineage>
</organism>